<organism evidence="3">
    <name type="scientific">viral metagenome</name>
    <dbReference type="NCBI Taxonomy" id="1070528"/>
    <lineage>
        <taxon>unclassified sequences</taxon>
        <taxon>metagenomes</taxon>
        <taxon>organismal metagenomes</taxon>
    </lineage>
</organism>
<protein>
    <submittedName>
        <fullName evidence="3">Uncharacterized protein</fullName>
    </submittedName>
</protein>
<evidence type="ECO:0000313" key="3">
    <source>
        <dbReference type="EMBL" id="QHT89617.1"/>
    </source>
</evidence>
<feature type="coiled-coil region" evidence="1">
    <location>
        <begin position="223"/>
        <end position="275"/>
    </location>
</feature>
<keyword evidence="2" id="KW-1133">Transmembrane helix</keyword>
<reference evidence="3" key="1">
    <citation type="journal article" date="2020" name="Nature">
        <title>Giant virus diversity and host interactions through global metagenomics.</title>
        <authorList>
            <person name="Schulz F."/>
            <person name="Roux S."/>
            <person name="Paez-Espino D."/>
            <person name="Jungbluth S."/>
            <person name="Walsh D.A."/>
            <person name="Denef V.J."/>
            <person name="McMahon K.D."/>
            <person name="Konstantinidis K.T."/>
            <person name="Eloe-Fadrosh E.A."/>
            <person name="Kyrpides N.C."/>
            <person name="Woyke T."/>
        </authorList>
    </citation>
    <scope>NUCLEOTIDE SEQUENCE</scope>
    <source>
        <strain evidence="3">GVMAG-M-3300023184-60</strain>
    </source>
</reference>
<keyword evidence="2" id="KW-0812">Transmembrane</keyword>
<evidence type="ECO:0000256" key="2">
    <source>
        <dbReference type="SAM" id="Phobius"/>
    </source>
</evidence>
<dbReference type="AlphaFoldDB" id="A0A6C0IB49"/>
<name>A0A6C0IB49_9ZZZZ</name>
<proteinExistence type="predicted"/>
<dbReference type="EMBL" id="MN740144">
    <property type="protein sequence ID" value="QHT89617.1"/>
    <property type="molecule type" value="Genomic_DNA"/>
</dbReference>
<accession>A0A6C0IB49</accession>
<evidence type="ECO:0000256" key="1">
    <source>
        <dbReference type="SAM" id="Coils"/>
    </source>
</evidence>
<feature type="transmembrane region" description="Helical" evidence="2">
    <location>
        <begin position="636"/>
        <end position="655"/>
    </location>
</feature>
<feature type="transmembrane region" description="Helical" evidence="2">
    <location>
        <begin position="563"/>
        <end position="584"/>
    </location>
</feature>
<feature type="transmembrane region" description="Helical" evidence="2">
    <location>
        <begin position="596"/>
        <end position="616"/>
    </location>
</feature>
<feature type="coiled-coil region" evidence="1">
    <location>
        <begin position="457"/>
        <end position="487"/>
    </location>
</feature>
<sequence length="723" mass="84056">MNNIRNNVPKQNTETNLSPKDMYKSLKDITKEIEKIYKKLSKDESFPEILDIIKKEFINNNISNIENYLSNTKVSDYKNFNPKIIKILEILINILENFTYFKDKDNVKTLNGIADDIIKAIKDRVVVDNTPVAGGTAADKRLTRPAANLSKYIEECITAQGIVEGDSGQKYETYKNAAEAIKIKIDALKSNPATDKDNALKFLRYISTFKYYLDIFKNNDALGEQLDRLIADAKNELATLESKNVDAGKTQQSKINAKNEELRKLHEDNKSIYRELINYIKLETHNIFKIVEEEAEAIKKGGDDKKDEKKGGEKEYQKHVENFKTAIYYEIININNTPSTDHYARINDNNNEKIELNDRKKLLATMKDLLDKQLSKLKSIIDDLIATNKQEYIEQIKEIRKIFKDYEKEKEYKDSITTLIVAEEAEIEKLLAINAEQSKTLNSIKQVGGEKKSNKYYEDKYKAIDDLNNKIEDLKKIIKENEGIEDDGDPFEKKGNSMMLNANDGIISIYKNIWNDYLKETKKSGAKGITIDNLKQDDRLYQRFNANNLDPFEVLKVSFQDKIIFICIILIIRTFAMVLIEFLIEYNIISTLYRGILVYSLLYILLIILSVIVINYDSYKLRIIVNYLNLHINSSNIYFHIMLFVIFIMLILIIINNNENSLNSIDNIFNYTYIYKYIYEIAEKSKDTSDLRLSQKEKMKLQYRMDIITMIVFIFSSLLILIM</sequence>
<feature type="transmembrane region" description="Helical" evidence="2">
    <location>
        <begin position="703"/>
        <end position="722"/>
    </location>
</feature>
<keyword evidence="2" id="KW-0472">Membrane</keyword>
<keyword evidence="1" id="KW-0175">Coiled coil</keyword>